<feature type="repeat" description="WD" evidence="3">
    <location>
        <begin position="157"/>
        <end position="197"/>
    </location>
</feature>
<protein>
    <submittedName>
        <fullName evidence="5">WD40-repeat-containing domain protein</fullName>
    </submittedName>
</protein>
<dbReference type="PROSITE" id="PS00678">
    <property type="entry name" value="WD_REPEATS_1"/>
    <property type="match status" value="1"/>
</dbReference>
<dbReference type="InterPro" id="IPR036322">
    <property type="entry name" value="WD40_repeat_dom_sf"/>
</dbReference>
<dbReference type="Pfam" id="PF00400">
    <property type="entry name" value="WD40"/>
    <property type="match status" value="6"/>
</dbReference>
<proteinExistence type="predicted"/>
<dbReference type="SUPFAM" id="SSF50978">
    <property type="entry name" value="WD40 repeat-like"/>
    <property type="match status" value="1"/>
</dbReference>
<accession>A0A9P7F4F3</accession>
<dbReference type="PROSITE" id="PS50082">
    <property type="entry name" value="WD_REPEATS_2"/>
    <property type="match status" value="6"/>
</dbReference>
<evidence type="ECO:0000313" key="6">
    <source>
        <dbReference type="Proteomes" id="UP000823399"/>
    </source>
</evidence>
<dbReference type="InterPro" id="IPR015943">
    <property type="entry name" value="WD40/YVTN_repeat-like_dom_sf"/>
</dbReference>
<keyword evidence="1 3" id="KW-0853">WD repeat</keyword>
<dbReference type="GeneID" id="64706356"/>
<feature type="repeat" description="WD" evidence="3">
    <location>
        <begin position="29"/>
        <end position="70"/>
    </location>
</feature>
<dbReference type="Gene3D" id="2.130.10.10">
    <property type="entry name" value="YVTN repeat-like/Quinoprotein amine dehydrogenase"/>
    <property type="match status" value="2"/>
</dbReference>
<feature type="region of interest" description="Disordered" evidence="4">
    <location>
        <begin position="434"/>
        <end position="494"/>
    </location>
</feature>
<keyword evidence="6" id="KW-1185">Reference proteome</keyword>
<dbReference type="RefSeq" id="XP_041291602.1">
    <property type="nucleotide sequence ID" value="XM_041444097.1"/>
</dbReference>
<dbReference type="AlphaFoldDB" id="A0A9P7F4F3"/>
<dbReference type="SMART" id="SM00320">
    <property type="entry name" value="WD40"/>
    <property type="match status" value="6"/>
</dbReference>
<evidence type="ECO:0000256" key="1">
    <source>
        <dbReference type="ARBA" id="ARBA00022574"/>
    </source>
</evidence>
<feature type="repeat" description="WD" evidence="3">
    <location>
        <begin position="72"/>
        <end position="103"/>
    </location>
</feature>
<dbReference type="PANTHER" id="PTHR19879">
    <property type="entry name" value="TRANSCRIPTION INITIATION FACTOR TFIID"/>
    <property type="match status" value="1"/>
</dbReference>
<reference evidence="5" key="1">
    <citation type="journal article" date="2020" name="New Phytol.">
        <title>Comparative genomics reveals dynamic genome evolution in host specialist ectomycorrhizal fungi.</title>
        <authorList>
            <person name="Lofgren L.A."/>
            <person name="Nguyen N.H."/>
            <person name="Vilgalys R."/>
            <person name="Ruytinx J."/>
            <person name="Liao H.L."/>
            <person name="Branco S."/>
            <person name="Kuo A."/>
            <person name="LaButti K."/>
            <person name="Lipzen A."/>
            <person name="Andreopoulos W."/>
            <person name="Pangilinan J."/>
            <person name="Riley R."/>
            <person name="Hundley H."/>
            <person name="Na H."/>
            <person name="Barry K."/>
            <person name="Grigoriev I.V."/>
            <person name="Stajich J.E."/>
            <person name="Kennedy P.G."/>
        </authorList>
    </citation>
    <scope>NUCLEOTIDE SEQUENCE</scope>
    <source>
        <strain evidence="5">FC423</strain>
    </source>
</reference>
<dbReference type="PROSITE" id="PS50294">
    <property type="entry name" value="WD_REPEATS_REGION"/>
    <property type="match status" value="2"/>
</dbReference>
<feature type="region of interest" description="Disordered" evidence="4">
    <location>
        <begin position="408"/>
        <end position="427"/>
    </location>
</feature>
<keyword evidence="2" id="KW-0677">Repeat</keyword>
<organism evidence="5 6">
    <name type="scientific">Suillus discolor</name>
    <dbReference type="NCBI Taxonomy" id="1912936"/>
    <lineage>
        <taxon>Eukaryota</taxon>
        <taxon>Fungi</taxon>
        <taxon>Dikarya</taxon>
        <taxon>Basidiomycota</taxon>
        <taxon>Agaricomycotina</taxon>
        <taxon>Agaricomycetes</taxon>
        <taxon>Agaricomycetidae</taxon>
        <taxon>Boletales</taxon>
        <taxon>Suillineae</taxon>
        <taxon>Suillaceae</taxon>
        <taxon>Suillus</taxon>
    </lineage>
</organism>
<sequence>MAAVFFARRTRKEALTAVQWEEPSLKHEFEGHREAIWGFVFLHDNIHIVSGSVDGTIRKWNCDTGLVVGESWKGEGGRIYALALSPDGKIIACGREDGSVQRWTTNGEMIEGVWTGHTEVVWSLSWSPSGSHIASASDDGTILIRNAESGKVEVGPINTEQGGVCALAYSPLGEIIASGGDNTICIWDTRTGELVVGPIKGLGKFYVPSLVWSSDSTKVYFASDEFARVLDSKSGKLLHSFEHNSYLNSVALSPEANVLTCVGINGVAQLWDTESNQPLGKPFHQNRDTLCYVSFSRDGSHLAYSGDDGKLTLWMLKDIAPQLPAPTPPQQSDGQSTVTKEEIRSNSTLSFCLDIDATGGGGFTEEADDDLYNNFFQFSQQSLPSPSPGFYVPPLFLARRLLNIFSRRRPSPDESVPQERSKRGFFSRHVRSNSSLELATTKPNPVPEGKVEECEGEQGQNIDDRGSTHNSLSAIKDKGKQRDDPPADVQSPLSYDCTPTARFDSKDHRTLWERLLESRGKIYMFGSLFPVIRLANTPQRSTPSNTWHWNSSLFTVGSPRHPVDVAACRDEDRYGIVPESDAEAAAAMLRTNDDVADSSTQLSQLAMGAHLSQGRLTQTQASTSGPQEIEVSCCFRNTLQVVTKFNLVRAVHSSPYPPKGNHAKDVIILVSQRHPNPGHSLHTQSVLPLKLYIAHESHINHWIKLSPVHFAMTLVSSPNEQDIGPILMPHNQPHRSVLAFACNNLTV</sequence>
<dbReference type="Proteomes" id="UP000823399">
    <property type="component" value="Unassembled WGS sequence"/>
</dbReference>
<dbReference type="EMBL" id="JABBWM010000035">
    <property type="protein sequence ID" value="KAG2106564.1"/>
    <property type="molecule type" value="Genomic_DNA"/>
</dbReference>
<dbReference type="PANTHER" id="PTHR19879:SF9">
    <property type="entry name" value="TRANSCRIPTION INITIATION FACTOR TFIID SUBUNIT 5"/>
    <property type="match status" value="1"/>
</dbReference>
<dbReference type="InterPro" id="IPR001680">
    <property type="entry name" value="WD40_rpt"/>
</dbReference>
<evidence type="ECO:0000313" key="5">
    <source>
        <dbReference type="EMBL" id="KAG2106564.1"/>
    </source>
</evidence>
<dbReference type="InterPro" id="IPR019775">
    <property type="entry name" value="WD40_repeat_CS"/>
</dbReference>
<feature type="compositionally biased region" description="Basic and acidic residues" evidence="4">
    <location>
        <begin position="475"/>
        <end position="485"/>
    </location>
</feature>
<feature type="repeat" description="WD" evidence="3">
    <location>
        <begin position="283"/>
        <end position="314"/>
    </location>
</feature>
<gene>
    <name evidence="5" type="ORF">F5147DRAFT_837794</name>
</gene>
<evidence type="ECO:0000256" key="2">
    <source>
        <dbReference type="ARBA" id="ARBA00022737"/>
    </source>
</evidence>
<feature type="compositionally biased region" description="Polar residues" evidence="4">
    <location>
        <begin position="434"/>
        <end position="443"/>
    </location>
</feature>
<dbReference type="CDD" id="cd00200">
    <property type="entry name" value="WD40"/>
    <property type="match status" value="1"/>
</dbReference>
<feature type="repeat" description="WD" evidence="3">
    <location>
        <begin position="114"/>
        <end position="155"/>
    </location>
</feature>
<evidence type="ECO:0000256" key="4">
    <source>
        <dbReference type="SAM" id="MobiDB-lite"/>
    </source>
</evidence>
<name>A0A9P7F4F3_9AGAM</name>
<dbReference type="OrthoDB" id="10251741at2759"/>
<feature type="repeat" description="WD" evidence="3">
    <location>
        <begin position="240"/>
        <end position="281"/>
    </location>
</feature>
<evidence type="ECO:0000256" key="3">
    <source>
        <dbReference type="PROSITE-ProRule" id="PRU00221"/>
    </source>
</evidence>
<comment type="caution">
    <text evidence="5">The sequence shown here is derived from an EMBL/GenBank/DDBJ whole genome shotgun (WGS) entry which is preliminary data.</text>
</comment>